<protein>
    <recommendedName>
        <fullName evidence="4">Phosphorylated adapter RNA export protein</fullName>
    </recommendedName>
    <alternativeName>
        <fullName evidence="10">RNA U small nuclear RNA export adapter protein</fullName>
    </alternativeName>
</protein>
<evidence type="ECO:0000256" key="7">
    <source>
        <dbReference type="ARBA" id="ARBA00022884"/>
    </source>
</evidence>
<evidence type="ECO:0000256" key="2">
    <source>
        <dbReference type="ARBA" id="ARBA00004496"/>
    </source>
</evidence>
<sequence length="387" mass="42994">MDYRRKEQDSDSSGNEDDSLPLDTREIEEEEDQGPAAKRAANLWGDALVEQSLEKKGSRISLDKKNNDGRVARGVESYHIPSTFVRVAKEDFESYSKSVESSAKAQIDDDLFGDAPIDLDCETAYCERLSDSISSSRNRDTVHSTLKRGGQSFSHPTTSRGRGPRGRARGSVQYGFPGRGRGNGLKRSWQGKVSDPGQLLTASYSLETLMAVEFASDISVEQLGDEIAKAMGERDPRTVKSIVHACGVEKAITLFEETRKVESTGGMMIENGQRRRTPGGVFISLFKLDPDVPEDVKKQVFTETKRETRKMLRARKKGRNNFANDIAKLAELMKMEKEKSTGKDEMGEASSLKPLPSVEEVAFQKKTPEAMAVECDMDEIIDEEMQS</sequence>
<evidence type="ECO:0000313" key="13">
    <source>
        <dbReference type="Proteomes" id="UP000025227"/>
    </source>
</evidence>
<dbReference type="WBParaSite" id="HCON_00071010-00001">
    <property type="protein sequence ID" value="HCON_00071010-00001"/>
    <property type="gene ID" value="HCON_00071010"/>
</dbReference>
<feature type="region of interest" description="Disordered" evidence="11">
    <location>
        <begin position="1"/>
        <end position="37"/>
    </location>
</feature>
<keyword evidence="5" id="KW-0813">Transport</keyword>
<evidence type="ECO:0000256" key="11">
    <source>
        <dbReference type="SAM" id="MobiDB-lite"/>
    </source>
</evidence>
<reference evidence="14" key="1">
    <citation type="submission" date="2020-12" db="UniProtKB">
        <authorList>
            <consortium name="WormBaseParasite"/>
        </authorList>
    </citation>
    <scope>IDENTIFICATION</scope>
    <source>
        <strain evidence="14">MHco3</strain>
    </source>
</reference>
<organism evidence="13 14">
    <name type="scientific">Haemonchus contortus</name>
    <name type="common">Barber pole worm</name>
    <dbReference type="NCBI Taxonomy" id="6289"/>
    <lineage>
        <taxon>Eukaryota</taxon>
        <taxon>Metazoa</taxon>
        <taxon>Ecdysozoa</taxon>
        <taxon>Nematoda</taxon>
        <taxon>Chromadorea</taxon>
        <taxon>Rhabditida</taxon>
        <taxon>Rhabditina</taxon>
        <taxon>Rhabditomorpha</taxon>
        <taxon>Strongyloidea</taxon>
        <taxon>Trichostrongylidae</taxon>
        <taxon>Haemonchus</taxon>
    </lineage>
</organism>
<keyword evidence="7" id="KW-0694">RNA-binding</keyword>
<dbReference type="PANTHER" id="PTHR13135:SF0">
    <property type="entry name" value="PHOSPHORYLATED ADAPTER RNA EXPORT PROTEIN"/>
    <property type="match status" value="1"/>
</dbReference>
<evidence type="ECO:0000256" key="8">
    <source>
        <dbReference type="ARBA" id="ARBA00022927"/>
    </source>
</evidence>
<name>A0A7I4YAQ7_HAECO</name>
<feature type="domain" description="Phosphorylated adapter RNA export protein RNA-binding" evidence="12">
    <location>
        <begin position="225"/>
        <end position="305"/>
    </location>
</feature>
<dbReference type="InterPro" id="IPR019385">
    <property type="entry name" value="PHAX_RNA-binding_domain"/>
</dbReference>
<dbReference type="GO" id="GO:0003723">
    <property type="term" value="F:RNA binding"/>
    <property type="evidence" value="ECO:0007669"/>
    <property type="project" value="UniProtKB-KW"/>
</dbReference>
<dbReference type="GO" id="GO:0006408">
    <property type="term" value="P:snRNA export from nucleus"/>
    <property type="evidence" value="ECO:0007669"/>
    <property type="project" value="InterPro"/>
</dbReference>
<keyword evidence="9" id="KW-0539">Nucleus</keyword>
<keyword evidence="13" id="KW-1185">Reference proteome</keyword>
<evidence type="ECO:0000256" key="3">
    <source>
        <dbReference type="ARBA" id="ARBA00006094"/>
    </source>
</evidence>
<dbReference type="OMA" id="VFITLFK"/>
<dbReference type="Gene3D" id="1.10.10.1440">
    <property type="entry name" value="PHAX RNA-binding domain"/>
    <property type="match status" value="1"/>
</dbReference>
<evidence type="ECO:0000259" key="12">
    <source>
        <dbReference type="Pfam" id="PF10258"/>
    </source>
</evidence>
<comment type="subcellular location">
    <subcellularLocation>
        <location evidence="2">Cytoplasm</location>
    </subcellularLocation>
    <subcellularLocation>
        <location evidence="1">Nucleus</location>
    </subcellularLocation>
</comment>
<dbReference type="FunFam" id="1.10.10.1440:FF:000001">
    <property type="entry name" value="phosphorylated adapter RNA export protein-like"/>
    <property type="match status" value="1"/>
</dbReference>
<dbReference type="GO" id="GO:0015031">
    <property type="term" value="P:protein transport"/>
    <property type="evidence" value="ECO:0007669"/>
    <property type="project" value="UniProtKB-KW"/>
</dbReference>
<keyword evidence="8" id="KW-0653">Protein transport</keyword>
<feature type="compositionally biased region" description="Acidic residues" evidence="11">
    <location>
        <begin position="14"/>
        <end position="33"/>
    </location>
</feature>
<comment type="similarity">
    <text evidence="3">Belongs to the PHAX family.</text>
</comment>
<dbReference type="PANTHER" id="PTHR13135">
    <property type="entry name" value="CYTOSOLIC RESINIFERATOXIN BINDING PROTEIN RBP-26"/>
    <property type="match status" value="1"/>
</dbReference>
<dbReference type="Proteomes" id="UP000025227">
    <property type="component" value="Unplaced"/>
</dbReference>
<keyword evidence="6" id="KW-0963">Cytoplasm</keyword>
<feature type="region of interest" description="Disordered" evidence="11">
    <location>
        <begin position="136"/>
        <end position="177"/>
    </location>
</feature>
<evidence type="ECO:0000256" key="5">
    <source>
        <dbReference type="ARBA" id="ARBA00022448"/>
    </source>
</evidence>
<evidence type="ECO:0000256" key="6">
    <source>
        <dbReference type="ARBA" id="ARBA00022490"/>
    </source>
</evidence>
<dbReference type="InterPro" id="IPR038092">
    <property type="entry name" value="PHAX_RNA-binding_sf"/>
</dbReference>
<dbReference type="AlphaFoldDB" id="A0A7I4YAQ7"/>
<dbReference type="OrthoDB" id="20573at2759"/>
<evidence type="ECO:0000313" key="14">
    <source>
        <dbReference type="WBParaSite" id="HCON_00071010-00001"/>
    </source>
</evidence>
<dbReference type="InterPro" id="IPR039047">
    <property type="entry name" value="PHAX"/>
</dbReference>
<dbReference type="GO" id="GO:0005737">
    <property type="term" value="C:cytoplasm"/>
    <property type="evidence" value="ECO:0007669"/>
    <property type="project" value="UniProtKB-SubCell"/>
</dbReference>
<dbReference type="GO" id="GO:0005634">
    <property type="term" value="C:nucleus"/>
    <property type="evidence" value="ECO:0007669"/>
    <property type="project" value="UniProtKB-SubCell"/>
</dbReference>
<proteinExistence type="inferred from homology"/>
<dbReference type="Pfam" id="PF10258">
    <property type="entry name" value="PHAX_RNA-bd"/>
    <property type="match status" value="1"/>
</dbReference>
<evidence type="ECO:0000256" key="4">
    <source>
        <dbReference type="ARBA" id="ARBA00016856"/>
    </source>
</evidence>
<evidence type="ECO:0000256" key="10">
    <source>
        <dbReference type="ARBA" id="ARBA00030834"/>
    </source>
</evidence>
<accession>A0A7I4YAQ7</accession>
<evidence type="ECO:0000256" key="9">
    <source>
        <dbReference type="ARBA" id="ARBA00023242"/>
    </source>
</evidence>
<evidence type="ECO:0000256" key="1">
    <source>
        <dbReference type="ARBA" id="ARBA00004123"/>
    </source>
</evidence>